<dbReference type="RefSeq" id="WP_246374909.1">
    <property type="nucleotide sequence ID" value="NZ_JACICC010000003.1"/>
</dbReference>
<dbReference type="AlphaFoldDB" id="A0A7W5Z3K8"/>
<keyword evidence="1" id="KW-0812">Transmembrane</keyword>
<protein>
    <submittedName>
        <fullName evidence="2">Uncharacterized protein</fullName>
    </submittedName>
</protein>
<keyword evidence="1" id="KW-1133">Transmembrane helix</keyword>
<evidence type="ECO:0000256" key="1">
    <source>
        <dbReference type="SAM" id="Phobius"/>
    </source>
</evidence>
<keyword evidence="1" id="KW-0472">Membrane</keyword>
<comment type="caution">
    <text evidence="2">The sequence shown here is derived from an EMBL/GenBank/DDBJ whole genome shotgun (WGS) entry which is preliminary data.</text>
</comment>
<evidence type="ECO:0000313" key="3">
    <source>
        <dbReference type="Proteomes" id="UP000537592"/>
    </source>
</evidence>
<proteinExistence type="predicted"/>
<organism evidence="2 3">
    <name type="scientific">Pseudochelatococcus contaminans</name>
    <dbReference type="NCBI Taxonomy" id="1538103"/>
    <lineage>
        <taxon>Bacteria</taxon>
        <taxon>Pseudomonadati</taxon>
        <taxon>Pseudomonadota</taxon>
        <taxon>Alphaproteobacteria</taxon>
        <taxon>Hyphomicrobiales</taxon>
        <taxon>Chelatococcaceae</taxon>
        <taxon>Pseudochelatococcus</taxon>
    </lineage>
</organism>
<dbReference type="Proteomes" id="UP000537592">
    <property type="component" value="Unassembled WGS sequence"/>
</dbReference>
<name>A0A7W5Z3K8_9HYPH</name>
<reference evidence="2 3" key="1">
    <citation type="submission" date="2020-08" db="EMBL/GenBank/DDBJ databases">
        <title>Genomic Encyclopedia of Type Strains, Phase IV (KMG-IV): sequencing the most valuable type-strain genomes for metagenomic binning, comparative biology and taxonomic classification.</title>
        <authorList>
            <person name="Goeker M."/>
        </authorList>
    </citation>
    <scope>NUCLEOTIDE SEQUENCE [LARGE SCALE GENOMIC DNA]</scope>
    <source>
        <strain evidence="2 3">DSM 28760</strain>
    </source>
</reference>
<sequence length="386" mass="42517">MNSTDKPEIPAGGDIPPGPDPAPRLWRRFVIAFIVALVACVGLLAAFTAVVDPYGIRVGAGGAPRPIVDINQRFMYPQLARSGRYDSAVVGTSSLRLLDPEELNRLFGTAEKPARFANLAMNAATPWEQMQLAQLFLRTQPAPKVLVFGLDRSWCDMAADAPEKRLTFRAFPERFYDANRWNDWLDTFNLKSLEIAIRLVSYELGLRETSIRSDGFDVFVPPDETYDAARAHAHIWFEHTSKGLPAAVVPQDPPAAVSDAERAAWTFPAGGWLDDLLRTVPATTRTYLVFPPAHVSAQPRPGALEAATDRACKAALADIGARHDATVLDFRKPSEVTRNDENFWDPLHYRLPFASRIAEALAAPQPGSDFYDIISRPVPSLPSSGQ</sequence>
<dbReference type="EMBL" id="JACICC010000003">
    <property type="protein sequence ID" value="MBB3809516.1"/>
    <property type="molecule type" value="Genomic_DNA"/>
</dbReference>
<feature type="transmembrane region" description="Helical" evidence="1">
    <location>
        <begin position="29"/>
        <end position="51"/>
    </location>
</feature>
<keyword evidence="3" id="KW-1185">Reference proteome</keyword>
<evidence type="ECO:0000313" key="2">
    <source>
        <dbReference type="EMBL" id="MBB3809516.1"/>
    </source>
</evidence>
<accession>A0A7W5Z3K8</accession>
<gene>
    <name evidence="2" type="ORF">FHS81_001598</name>
</gene>